<dbReference type="AlphaFoldDB" id="A0A5R9FUK8"/>
<reference evidence="2 3" key="1">
    <citation type="submission" date="2019-05" db="EMBL/GenBank/DDBJ databases">
        <title>Streptomyces sp. NEAU-C151, a novel actinomycete isolated from soil.</title>
        <authorList>
            <person name="Han L."/>
            <person name="Jiang H."/>
        </authorList>
    </citation>
    <scope>NUCLEOTIDE SEQUENCE [LARGE SCALE GENOMIC DNA]</scope>
    <source>
        <strain evidence="2 3">NEAU-C151</strain>
    </source>
</reference>
<dbReference type="EMBL" id="VBZC01000012">
    <property type="protein sequence ID" value="TLS45706.1"/>
    <property type="molecule type" value="Genomic_DNA"/>
</dbReference>
<accession>A0A5R9FUK8</accession>
<proteinExistence type="predicted"/>
<keyword evidence="3" id="KW-1185">Reference proteome</keyword>
<protein>
    <submittedName>
        <fullName evidence="2">Uncharacterized protein</fullName>
    </submittedName>
</protein>
<gene>
    <name evidence="2" type="ORF">FE633_13130</name>
</gene>
<name>A0A5R9FUK8_9ACTN</name>
<sequence length="235" mass="26692">MIQTHHPGQEDVKKGERAPRCLGSARLVDFHGLTVEEWGAALVEGDLEAQARRSARQFSKPAAPAGQPVHRLSRTAQMLPLERARQAIARHQAGCKVCRGGKRCRMPVILAQREAGRTGVAALERALRAVARHRVGCVDCKRGQFCPMGYELAERKAWTVQTREDVARQQVREQREEQGWERGRERRSSRKRASDWRRLEPAVRRTDRERAQRPADTDSPNDHTSVPLEPLHISR</sequence>
<comment type="caution">
    <text evidence="2">The sequence shown here is derived from an EMBL/GenBank/DDBJ whole genome shotgun (WGS) entry which is preliminary data.</text>
</comment>
<evidence type="ECO:0000313" key="2">
    <source>
        <dbReference type="EMBL" id="TLS45706.1"/>
    </source>
</evidence>
<dbReference type="Proteomes" id="UP000305906">
    <property type="component" value="Unassembled WGS sequence"/>
</dbReference>
<evidence type="ECO:0000256" key="1">
    <source>
        <dbReference type="SAM" id="MobiDB-lite"/>
    </source>
</evidence>
<dbReference type="RefSeq" id="WP_138045297.1">
    <property type="nucleotide sequence ID" value="NZ_VBZC01000012.1"/>
</dbReference>
<organism evidence="2 3">
    <name type="scientific">Streptomyces montanus</name>
    <dbReference type="NCBI Taxonomy" id="2580423"/>
    <lineage>
        <taxon>Bacteria</taxon>
        <taxon>Bacillati</taxon>
        <taxon>Actinomycetota</taxon>
        <taxon>Actinomycetes</taxon>
        <taxon>Kitasatosporales</taxon>
        <taxon>Streptomycetaceae</taxon>
        <taxon>Streptomyces</taxon>
    </lineage>
</organism>
<feature type="region of interest" description="Disordered" evidence="1">
    <location>
        <begin position="168"/>
        <end position="235"/>
    </location>
</feature>
<evidence type="ECO:0000313" key="3">
    <source>
        <dbReference type="Proteomes" id="UP000305906"/>
    </source>
</evidence>
<feature type="compositionally biased region" description="Basic and acidic residues" evidence="1">
    <location>
        <begin position="168"/>
        <end position="216"/>
    </location>
</feature>